<dbReference type="Proteomes" id="UP001189429">
    <property type="component" value="Unassembled WGS sequence"/>
</dbReference>
<accession>A0ABN9Y7M1</accession>
<comment type="caution">
    <text evidence="2">The sequence shown here is derived from an EMBL/GenBank/DDBJ whole genome shotgun (WGS) entry which is preliminary data.</text>
</comment>
<organism evidence="2 3">
    <name type="scientific">Prorocentrum cordatum</name>
    <dbReference type="NCBI Taxonomy" id="2364126"/>
    <lineage>
        <taxon>Eukaryota</taxon>
        <taxon>Sar</taxon>
        <taxon>Alveolata</taxon>
        <taxon>Dinophyceae</taxon>
        <taxon>Prorocentrales</taxon>
        <taxon>Prorocentraceae</taxon>
        <taxon>Prorocentrum</taxon>
    </lineage>
</organism>
<evidence type="ECO:0000313" key="3">
    <source>
        <dbReference type="Proteomes" id="UP001189429"/>
    </source>
</evidence>
<name>A0ABN9Y7M1_9DINO</name>
<evidence type="ECO:0000256" key="1">
    <source>
        <dbReference type="SAM" id="MobiDB-lite"/>
    </source>
</evidence>
<evidence type="ECO:0000313" key="2">
    <source>
        <dbReference type="EMBL" id="CAK0908550.1"/>
    </source>
</evidence>
<proteinExistence type="predicted"/>
<feature type="compositionally biased region" description="Basic and acidic residues" evidence="1">
    <location>
        <begin position="61"/>
        <end position="75"/>
    </location>
</feature>
<protein>
    <submittedName>
        <fullName evidence="2">Uncharacterized protein</fullName>
    </submittedName>
</protein>
<sequence>MGAGEGGVETEQRHLLSGGLHSKKLRWRSAGSGREVTAGRLPQAVGELSARVDDSLASTAEADREARRTDSERHQTSVTDLMDALRAERVLRASEATRLRQALADLALNMNAALGDELALRGSEGLAQAFQALQAAIGEEALQSAARSGSGSPGGSRLASASAASAGVERLKLEADALRSDRSAALAREATELVGW</sequence>
<keyword evidence="3" id="KW-1185">Reference proteome</keyword>
<gene>
    <name evidence="2" type="ORF">PCOR1329_LOCUS83206</name>
</gene>
<reference evidence="2" key="1">
    <citation type="submission" date="2023-10" db="EMBL/GenBank/DDBJ databases">
        <authorList>
            <person name="Chen Y."/>
            <person name="Shah S."/>
            <person name="Dougan E. K."/>
            <person name="Thang M."/>
            <person name="Chan C."/>
        </authorList>
    </citation>
    <scope>NUCLEOTIDE SEQUENCE [LARGE SCALE GENOMIC DNA]</scope>
</reference>
<feature type="region of interest" description="Disordered" evidence="1">
    <location>
        <begin position="1"/>
        <end position="76"/>
    </location>
</feature>
<dbReference type="EMBL" id="CAUYUJ010022038">
    <property type="protein sequence ID" value="CAK0908550.1"/>
    <property type="molecule type" value="Genomic_DNA"/>
</dbReference>